<evidence type="ECO:0000256" key="4">
    <source>
        <dbReference type="ARBA" id="ARBA00035178"/>
    </source>
</evidence>
<dbReference type="GO" id="GO:0015934">
    <property type="term" value="C:large ribosomal subunit"/>
    <property type="evidence" value="ECO:0007669"/>
    <property type="project" value="InterPro"/>
</dbReference>
<protein>
    <recommendedName>
        <fullName evidence="4 5">Large ribosomal subunit protein bL32</fullName>
    </recommendedName>
</protein>
<name>A0A1F6NW83_9BACT</name>
<dbReference type="Pfam" id="PF01783">
    <property type="entry name" value="Ribosomal_L32p"/>
    <property type="match status" value="1"/>
</dbReference>
<evidence type="ECO:0000256" key="1">
    <source>
        <dbReference type="ARBA" id="ARBA00008560"/>
    </source>
</evidence>
<reference evidence="6 7" key="1">
    <citation type="journal article" date="2016" name="Nat. Commun.">
        <title>Thousands of microbial genomes shed light on interconnected biogeochemical processes in an aquifer system.</title>
        <authorList>
            <person name="Anantharaman K."/>
            <person name="Brown C.T."/>
            <person name="Hug L.A."/>
            <person name="Sharon I."/>
            <person name="Castelle C.J."/>
            <person name="Probst A.J."/>
            <person name="Thomas B.C."/>
            <person name="Singh A."/>
            <person name="Wilkins M.J."/>
            <person name="Karaoz U."/>
            <person name="Brodie E.L."/>
            <person name="Williams K.H."/>
            <person name="Hubbard S.S."/>
            <person name="Banfield J.F."/>
        </authorList>
    </citation>
    <scope>NUCLEOTIDE SEQUENCE [LARGE SCALE GENOMIC DNA]</scope>
</reference>
<keyword evidence="3 5" id="KW-0687">Ribonucleoprotein</keyword>
<evidence type="ECO:0000256" key="2">
    <source>
        <dbReference type="ARBA" id="ARBA00022980"/>
    </source>
</evidence>
<dbReference type="AlphaFoldDB" id="A0A1F6NW83"/>
<dbReference type="PANTHER" id="PTHR35534">
    <property type="entry name" value="50S RIBOSOMAL PROTEIN L32"/>
    <property type="match status" value="1"/>
</dbReference>
<dbReference type="InterPro" id="IPR044957">
    <property type="entry name" value="Ribosomal_bL32_bact"/>
</dbReference>
<dbReference type="InterPro" id="IPR002677">
    <property type="entry name" value="Ribosomal_bL32"/>
</dbReference>
<dbReference type="NCBIfam" id="TIGR01031">
    <property type="entry name" value="rpmF_bact"/>
    <property type="match status" value="1"/>
</dbReference>
<dbReference type="GO" id="GO:0003735">
    <property type="term" value="F:structural constituent of ribosome"/>
    <property type="evidence" value="ECO:0007669"/>
    <property type="project" value="InterPro"/>
</dbReference>
<dbReference type="GO" id="GO:0006412">
    <property type="term" value="P:translation"/>
    <property type="evidence" value="ECO:0007669"/>
    <property type="project" value="UniProtKB-UniRule"/>
</dbReference>
<evidence type="ECO:0000256" key="3">
    <source>
        <dbReference type="ARBA" id="ARBA00023274"/>
    </source>
</evidence>
<comment type="caution">
    <text evidence="6">The sequence shown here is derived from an EMBL/GenBank/DDBJ whole genome shotgun (WGS) entry which is preliminary data.</text>
</comment>
<dbReference type="STRING" id="1798704.A3J93_02235"/>
<evidence type="ECO:0000313" key="7">
    <source>
        <dbReference type="Proteomes" id="UP000177907"/>
    </source>
</evidence>
<proteinExistence type="inferred from homology"/>
<dbReference type="Proteomes" id="UP000177907">
    <property type="component" value="Unassembled WGS sequence"/>
</dbReference>
<gene>
    <name evidence="5" type="primary">rpmF</name>
    <name evidence="6" type="ORF">A3J93_02235</name>
</gene>
<dbReference type="InterPro" id="IPR011332">
    <property type="entry name" value="Ribosomal_zn-bd"/>
</dbReference>
<accession>A0A1F6NW83</accession>
<dbReference type="SUPFAM" id="SSF57829">
    <property type="entry name" value="Zn-binding ribosomal proteins"/>
    <property type="match status" value="1"/>
</dbReference>
<organism evidence="6 7">
    <name type="scientific">Candidatus Magasanikbacteria bacterium RIFOXYC2_FULL_42_28</name>
    <dbReference type="NCBI Taxonomy" id="1798704"/>
    <lineage>
        <taxon>Bacteria</taxon>
        <taxon>Candidatus Magasanikiibacteriota</taxon>
    </lineage>
</organism>
<comment type="similarity">
    <text evidence="1 5">Belongs to the bacterial ribosomal protein bL32 family.</text>
</comment>
<evidence type="ECO:0000256" key="5">
    <source>
        <dbReference type="HAMAP-Rule" id="MF_00340"/>
    </source>
</evidence>
<keyword evidence="2 5" id="KW-0689">Ribosomal protein</keyword>
<dbReference type="HAMAP" id="MF_00340">
    <property type="entry name" value="Ribosomal_bL32"/>
    <property type="match status" value="1"/>
</dbReference>
<dbReference type="PANTHER" id="PTHR35534:SF1">
    <property type="entry name" value="LARGE RIBOSOMAL SUBUNIT PROTEIN BL32"/>
    <property type="match status" value="1"/>
</dbReference>
<dbReference type="EMBL" id="MFQZ01000008">
    <property type="protein sequence ID" value="OGH87973.1"/>
    <property type="molecule type" value="Genomic_DNA"/>
</dbReference>
<evidence type="ECO:0000313" key="6">
    <source>
        <dbReference type="EMBL" id="OGH87973.1"/>
    </source>
</evidence>
<sequence>MGLPGHRRTSGDKRRRSAHFALVVKNGSTCAKCGKTILPHRACKFCGTYKGRQVLNVEKRAHRKTKSSKAKK</sequence>